<reference evidence="7" key="1">
    <citation type="submission" date="2021-06" db="EMBL/GenBank/DDBJ databases">
        <title>Genome Sequence of Mortierella hyaline Strain SCG-10, a Cold-Adapted, Nitrate-Reducing Fungus Isolated from Soil in Minnesota, USA.</title>
        <authorList>
            <person name="Aldossari N."/>
        </authorList>
    </citation>
    <scope>NUCLEOTIDE SEQUENCE</scope>
    <source>
        <strain evidence="7">SCG-10</strain>
    </source>
</reference>
<dbReference type="Proteomes" id="UP000707451">
    <property type="component" value="Unassembled WGS sequence"/>
</dbReference>
<organism evidence="7 8">
    <name type="scientific">Linnemannia hyalina</name>
    <dbReference type="NCBI Taxonomy" id="64524"/>
    <lineage>
        <taxon>Eukaryota</taxon>
        <taxon>Fungi</taxon>
        <taxon>Fungi incertae sedis</taxon>
        <taxon>Mucoromycota</taxon>
        <taxon>Mortierellomycotina</taxon>
        <taxon>Mortierellomycetes</taxon>
        <taxon>Mortierellales</taxon>
        <taxon>Mortierellaceae</taxon>
        <taxon>Linnemannia</taxon>
    </lineage>
</organism>
<dbReference type="GO" id="GO:0008270">
    <property type="term" value="F:zinc ion binding"/>
    <property type="evidence" value="ECO:0007669"/>
    <property type="project" value="UniProtKB-KW"/>
</dbReference>
<evidence type="ECO:0000256" key="1">
    <source>
        <dbReference type="ARBA" id="ARBA00022723"/>
    </source>
</evidence>
<dbReference type="SUPFAM" id="SSF144232">
    <property type="entry name" value="HIT/MYND zinc finger-like"/>
    <property type="match status" value="1"/>
</dbReference>
<dbReference type="InterPro" id="IPR002893">
    <property type="entry name" value="Znf_MYND"/>
</dbReference>
<dbReference type="OrthoDB" id="3257538at2759"/>
<comment type="caution">
    <text evidence="7">The sequence shown here is derived from an EMBL/GenBank/DDBJ whole genome shotgun (WGS) entry which is preliminary data.</text>
</comment>
<keyword evidence="3" id="KW-0862">Zinc</keyword>
<feature type="compositionally biased region" description="Basic and acidic residues" evidence="5">
    <location>
        <begin position="30"/>
        <end position="49"/>
    </location>
</feature>
<name>A0A9P7Y1R9_9FUNG</name>
<dbReference type="Pfam" id="PF01753">
    <property type="entry name" value="zf-MYND"/>
    <property type="match status" value="1"/>
</dbReference>
<dbReference type="Gene3D" id="6.10.140.2220">
    <property type="match status" value="1"/>
</dbReference>
<dbReference type="Gene3D" id="1.25.40.10">
    <property type="entry name" value="Tetratricopeptide repeat domain"/>
    <property type="match status" value="1"/>
</dbReference>
<keyword evidence="2 4" id="KW-0863">Zinc-finger</keyword>
<dbReference type="SUPFAM" id="SSF48452">
    <property type="entry name" value="TPR-like"/>
    <property type="match status" value="1"/>
</dbReference>
<dbReference type="InterPro" id="IPR011990">
    <property type="entry name" value="TPR-like_helical_dom_sf"/>
</dbReference>
<sequence>MMTDTPVPLAPTDGAVAEVTAATEQISLKDTNKEEHVHDENCQHDHGEEDAAATEPQGRNDYDLLEIRGTKDKTTDPLVKIYFEAKELYQGAMERLNQIPEGADAELIEKHKDEIVSVTGDLMRAFLMDEKACVMNQRILKLAEQYEAYVQKYNPENTSTTTVENEEEGAEQANTIYTKDSVGQQSKAESLLVDSDLMDLVGRGSQENLNFPELSHFILALGYFGIFIWILFGGQQFSHCVQTIGFAISEFESLRPRMFELRASCHMALRNYKGCTEDLEEVLNIKSDLTEIHSMLGNVYYATHQAQDAISHFRDFVEAAHPDSRTLPNAYYALATLTLQSAPSGASKKKSNQALKQAAVLKEAQEFYTKAQAADVRFKELYGVPTGLNEIKRTAVMAFQARSAGRNGLLSTDSTPALLEASEALKKSFKSPGVSSCANCSRPDNVANDERAPTLKPKPLIKCAKCNKVAYCSRPCQINHWNSAHKNTCNKK</sequence>
<evidence type="ECO:0000256" key="4">
    <source>
        <dbReference type="PROSITE-ProRule" id="PRU00134"/>
    </source>
</evidence>
<proteinExistence type="predicted"/>
<dbReference type="AlphaFoldDB" id="A0A9P7Y1R9"/>
<evidence type="ECO:0000313" key="7">
    <source>
        <dbReference type="EMBL" id="KAG9071345.1"/>
    </source>
</evidence>
<evidence type="ECO:0000256" key="3">
    <source>
        <dbReference type="ARBA" id="ARBA00022833"/>
    </source>
</evidence>
<evidence type="ECO:0000256" key="2">
    <source>
        <dbReference type="ARBA" id="ARBA00022771"/>
    </source>
</evidence>
<feature type="region of interest" description="Disordered" evidence="5">
    <location>
        <begin position="30"/>
        <end position="60"/>
    </location>
</feature>
<evidence type="ECO:0000256" key="5">
    <source>
        <dbReference type="SAM" id="MobiDB-lite"/>
    </source>
</evidence>
<keyword evidence="1" id="KW-0479">Metal-binding</keyword>
<feature type="domain" description="MYND-type" evidence="6">
    <location>
        <begin position="437"/>
        <end position="489"/>
    </location>
</feature>
<keyword evidence="8" id="KW-1185">Reference proteome</keyword>
<dbReference type="PROSITE" id="PS50865">
    <property type="entry name" value="ZF_MYND_2"/>
    <property type="match status" value="1"/>
</dbReference>
<accession>A0A9P7Y1R9</accession>
<dbReference type="EMBL" id="JAHRHY010000002">
    <property type="protein sequence ID" value="KAG9071345.1"/>
    <property type="molecule type" value="Genomic_DNA"/>
</dbReference>
<evidence type="ECO:0000259" key="6">
    <source>
        <dbReference type="PROSITE" id="PS50865"/>
    </source>
</evidence>
<evidence type="ECO:0000313" key="8">
    <source>
        <dbReference type="Proteomes" id="UP000707451"/>
    </source>
</evidence>
<protein>
    <recommendedName>
        <fullName evidence="6">MYND-type domain-containing protein</fullName>
    </recommendedName>
</protein>
<gene>
    <name evidence="7" type="ORF">KI688_005556</name>
</gene>